<dbReference type="RefSeq" id="WP_059066191.1">
    <property type="nucleotide sequence ID" value="NZ_JAOQJX010000018.1"/>
</dbReference>
<dbReference type="PANTHER" id="PTHR43869">
    <property type="entry name" value="GLYCINE BETAINE/PROLINE BETAINE TRANSPORT SYSTEM ATP-BINDING PROTEIN PROV"/>
    <property type="match status" value="1"/>
</dbReference>
<dbReference type="InterPro" id="IPR046342">
    <property type="entry name" value="CBS_dom_sf"/>
</dbReference>
<protein>
    <recommendedName>
        <fullName evidence="8">Quaternary amine transport ATP-binding protein</fullName>
        <ecNumber evidence="8">7.6.2.9</ecNumber>
    </recommendedName>
</protein>
<evidence type="ECO:0000256" key="8">
    <source>
        <dbReference type="RuleBase" id="RU369116"/>
    </source>
</evidence>
<feature type="domain" description="CBS" evidence="10">
    <location>
        <begin position="346"/>
        <end position="396"/>
    </location>
</feature>
<proteinExistence type="inferred from homology"/>
<dbReference type="PROSITE" id="PS50893">
    <property type="entry name" value="ABC_TRANSPORTER_2"/>
    <property type="match status" value="1"/>
</dbReference>
<comment type="similarity">
    <text evidence="1 8">Belongs to the ABC transporter superfamily.</text>
</comment>
<dbReference type="SUPFAM" id="SSF52540">
    <property type="entry name" value="P-loop containing nucleoside triphosphate hydrolases"/>
    <property type="match status" value="1"/>
</dbReference>
<dbReference type="InterPro" id="IPR017871">
    <property type="entry name" value="ABC_transporter-like_CS"/>
</dbReference>
<evidence type="ECO:0000313" key="11">
    <source>
        <dbReference type="EMBL" id="MCU6748239.1"/>
    </source>
</evidence>
<dbReference type="NCBIfam" id="TIGR01186">
    <property type="entry name" value="proV"/>
    <property type="match status" value="1"/>
</dbReference>
<evidence type="ECO:0000256" key="5">
    <source>
        <dbReference type="ARBA" id="ARBA00022970"/>
    </source>
</evidence>
<dbReference type="PROSITE" id="PS51371">
    <property type="entry name" value="CBS"/>
    <property type="match status" value="2"/>
</dbReference>
<keyword evidence="3 8" id="KW-0547">Nucleotide-binding</keyword>
<keyword evidence="8" id="KW-1003">Cell membrane</keyword>
<evidence type="ECO:0000256" key="1">
    <source>
        <dbReference type="ARBA" id="ARBA00005417"/>
    </source>
</evidence>
<dbReference type="InterPro" id="IPR027417">
    <property type="entry name" value="P-loop_NTPase"/>
</dbReference>
<accession>A0ABT2TEY8</accession>
<comment type="subcellular location">
    <subcellularLocation>
        <location evidence="8">Cell inner membrane</location>
        <topology evidence="8">Peripheral membrane protein</topology>
    </subcellularLocation>
</comment>
<comment type="catalytic activity">
    <reaction evidence="8">
        <text>a quaternary ammonium(out) + ATP + H2O = a quaternary ammonium(in) + ADP + phosphate + H(+)</text>
        <dbReference type="Rhea" id="RHEA:11036"/>
        <dbReference type="ChEBI" id="CHEBI:15377"/>
        <dbReference type="ChEBI" id="CHEBI:15378"/>
        <dbReference type="ChEBI" id="CHEBI:30616"/>
        <dbReference type="ChEBI" id="CHEBI:35267"/>
        <dbReference type="ChEBI" id="CHEBI:43474"/>
        <dbReference type="ChEBI" id="CHEBI:456216"/>
    </reaction>
</comment>
<dbReference type="GO" id="GO:0005524">
    <property type="term" value="F:ATP binding"/>
    <property type="evidence" value="ECO:0007669"/>
    <property type="project" value="UniProtKB-KW"/>
</dbReference>
<dbReference type="Gene3D" id="3.10.580.10">
    <property type="entry name" value="CBS-domain"/>
    <property type="match status" value="1"/>
</dbReference>
<evidence type="ECO:0000256" key="2">
    <source>
        <dbReference type="ARBA" id="ARBA00022448"/>
    </source>
</evidence>
<keyword evidence="6 7" id="KW-0129">CBS domain</keyword>
<dbReference type="PROSITE" id="PS00211">
    <property type="entry name" value="ABC_TRANSPORTER_1"/>
    <property type="match status" value="1"/>
</dbReference>
<comment type="subunit">
    <text evidence="8">The complex is probably composed of two ATP-binding proteins, two transmembrane proteins and a solute-binding protein.</text>
</comment>
<dbReference type="InterPro" id="IPR000644">
    <property type="entry name" value="CBS_dom"/>
</dbReference>
<feature type="domain" description="ABC transporter" evidence="9">
    <location>
        <begin position="35"/>
        <end position="271"/>
    </location>
</feature>
<evidence type="ECO:0000259" key="9">
    <source>
        <dbReference type="PROSITE" id="PS50893"/>
    </source>
</evidence>
<organism evidence="11 12">
    <name type="scientific">Faecalicatena acetigenes</name>
    <dbReference type="NCBI Taxonomy" id="2981790"/>
    <lineage>
        <taxon>Bacteria</taxon>
        <taxon>Bacillati</taxon>
        <taxon>Bacillota</taxon>
        <taxon>Clostridia</taxon>
        <taxon>Lachnospirales</taxon>
        <taxon>Lachnospiraceae</taxon>
        <taxon>Faecalicatena</taxon>
    </lineage>
</organism>
<evidence type="ECO:0000256" key="3">
    <source>
        <dbReference type="ARBA" id="ARBA00022741"/>
    </source>
</evidence>
<evidence type="ECO:0000256" key="6">
    <source>
        <dbReference type="ARBA" id="ARBA00023122"/>
    </source>
</evidence>
<evidence type="ECO:0000256" key="4">
    <source>
        <dbReference type="ARBA" id="ARBA00022840"/>
    </source>
</evidence>
<reference evidence="11 12" key="1">
    <citation type="journal article" date="2021" name="ISME Commun">
        <title>Automated analysis of genomic sequences facilitates high-throughput and comprehensive description of bacteria.</title>
        <authorList>
            <person name="Hitch T.C.A."/>
        </authorList>
    </citation>
    <scope>NUCLEOTIDE SEQUENCE [LARGE SCALE GENOMIC DNA]</scope>
    <source>
        <strain evidence="11 12">H2_18</strain>
    </source>
</reference>
<dbReference type="InterPro" id="IPR003593">
    <property type="entry name" value="AAA+_ATPase"/>
</dbReference>
<dbReference type="SUPFAM" id="SSF54631">
    <property type="entry name" value="CBS-domain pair"/>
    <property type="match status" value="1"/>
</dbReference>
<keyword evidence="8" id="KW-0997">Cell inner membrane</keyword>
<sequence>MGMIEQKEAIIEVQHVSKLYGLNKPEAARLMEAGSEKKEVQKKTGVSVGLWDINLQIPRGQIFVIIGLSGSGKSTLVRCFNRLNKPTSGSILFDGKDLAKLSKKELLEFRRNNISMVFQSFGLMSHRDVLGNVAYGLEVKGISRSEREEKAMEVISMVGLSGWEHQSCKNLSGGMRQRVGIARALANDPDVLLMDEPFSALDPLVRQDMQFELLQIQRKLKKTVVFITHDIDEAFKLGDTVAIMKDGKLVQVDTPEQMSEHPADKYVAAFIDNADKSRVLSVHNIMITPKALIQTDDGPEHAIRVMNKNELSTVYVVDKDFRLAGVLTINDALRARKEHLPITEIMEKEIPIVDTDALVADIMTLAAEARYPIAAVGKDGQLKGIVTKAKVLSSLA</sequence>
<keyword evidence="8" id="KW-0472">Membrane</keyword>
<dbReference type="Pfam" id="PF00005">
    <property type="entry name" value="ABC_tran"/>
    <property type="match status" value="1"/>
</dbReference>
<dbReference type="Proteomes" id="UP001652394">
    <property type="component" value="Unassembled WGS sequence"/>
</dbReference>
<keyword evidence="2 8" id="KW-0813">Transport</keyword>
<dbReference type="InterPro" id="IPR005892">
    <property type="entry name" value="Gly-betaine_transp_ATP-bd"/>
</dbReference>
<dbReference type="InterPro" id="IPR003439">
    <property type="entry name" value="ABC_transporter-like_ATP-bd"/>
</dbReference>
<name>A0ABT2TEY8_9FIRM</name>
<keyword evidence="5" id="KW-0029">Amino-acid transport</keyword>
<keyword evidence="12" id="KW-1185">Reference proteome</keyword>
<evidence type="ECO:0000313" key="12">
    <source>
        <dbReference type="Proteomes" id="UP001652394"/>
    </source>
</evidence>
<dbReference type="Gene3D" id="3.40.50.300">
    <property type="entry name" value="P-loop containing nucleotide triphosphate hydrolases"/>
    <property type="match status" value="1"/>
</dbReference>
<dbReference type="SMART" id="SM00116">
    <property type="entry name" value="CBS"/>
    <property type="match status" value="2"/>
</dbReference>
<dbReference type="EC" id="7.6.2.9" evidence="8"/>
<dbReference type="InterPro" id="IPR051921">
    <property type="entry name" value="ABC_osmolyte_uptake_ATP-bind"/>
</dbReference>
<evidence type="ECO:0000259" key="10">
    <source>
        <dbReference type="PROSITE" id="PS51371"/>
    </source>
</evidence>
<feature type="domain" description="CBS" evidence="10">
    <location>
        <begin position="286"/>
        <end position="342"/>
    </location>
</feature>
<dbReference type="PANTHER" id="PTHR43869:SF1">
    <property type="entry name" value="GLYCINE BETAINE_PROLINE BETAINE TRANSPORT SYSTEM ATP-BINDING PROTEIN PROV"/>
    <property type="match status" value="1"/>
</dbReference>
<dbReference type="SMART" id="SM00382">
    <property type="entry name" value="AAA"/>
    <property type="match status" value="1"/>
</dbReference>
<dbReference type="EMBL" id="JAOQJX010000018">
    <property type="protein sequence ID" value="MCU6748239.1"/>
    <property type="molecule type" value="Genomic_DNA"/>
</dbReference>
<comment type="caution">
    <text evidence="11">The sequence shown here is derived from an EMBL/GenBank/DDBJ whole genome shotgun (WGS) entry which is preliminary data.</text>
</comment>
<evidence type="ECO:0000256" key="7">
    <source>
        <dbReference type="PROSITE-ProRule" id="PRU00703"/>
    </source>
</evidence>
<gene>
    <name evidence="11" type="ORF">OCV51_11335</name>
</gene>
<dbReference type="Pfam" id="PF00571">
    <property type="entry name" value="CBS"/>
    <property type="match status" value="2"/>
</dbReference>
<keyword evidence="4 8" id="KW-0067">ATP-binding</keyword>